<dbReference type="SUPFAM" id="SSF81301">
    <property type="entry name" value="Nucleotidyltransferase"/>
    <property type="match status" value="1"/>
</dbReference>
<comment type="caution">
    <text evidence="1">The sequence shown here is derived from an EMBL/GenBank/DDBJ whole genome shotgun (WGS) entry which is preliminary data.</text>
</comment>
<sequence>MQEKRIQVETEWITAALRGEKPAMTEADTEALLEAAVHHRLVPQLAAVLSGHEEERLTAALQPLRLQHMFFALRLAGETSRLAQLFNQRGVELLMLKGPALASLLYGDTGQRMTSDIDMLVPPEALDMAACLLRSEGYEENCYFSTVLPDWKWRHHHRTFYHSHTDVKVELHWRLHPGPGKEPAFRELADRSQTEKLGGVPVPVLGNEDLFSFLSVHGARHGWSRLRWLYDIHQLMKRKLDFRLVKQVMGDLHPIGASALILSGACFGTALPVHEKRWLMGRKATVLAEQAFYYMYRDIELHAEHVSRETASYHQAYQRSLLSWRRKMLLAASFFYPYPEDVKLLPLPERIHFLYVPIRPFLWAWRRSRRASPAEGS</sequence>
<reference evidence="2" key="1">
    <citation type="journal article" date="2019" name="Int. J. Syst. Evol. Microbiol.">
        <title>The Global Catalogue of Microorganisms (GCM) 10K type strain sequencing project: providing services to taxonomists for standard genome sequencing and annotation.</title>
        <authorList>
            <consortium name="The Broad Institute Genomics Platform"/>
            <consortium name="The Broad Institute Genome Sequencing Center for Infectious Disease"/>
            <person name="Wu L."/>
            <person name="Ma J."/>
        </authorList>
    </citation>
    <scope>NUCLEOTIDE SEQUENCE [LARGE SCALE GENOMIC DNA]</scope>
    <source>
        <strain evidence="2">JCM 12165</strain>
    </source>
</reference>
<evidence type="ECO:0000313" key="2">
    <source>
        <dbReference type="Proteomes" id="UP001595896"/>
    </source>
</evidence>
<dbReference type="InterPro" id="IPR043519">
    <property type="entry name" value="NT_sf"/>
</dbReference>
<dbReference type="Gene3D" id="3.30.460.40">
    <property type="match status" value="1"/>
</dbReference>
<gene>
    <name evidence="1" type="ORF">ACFO4L_07215</name>
</gene>
<name>A0ABV9NW59_9BACI</name>
<dbReference type="RefSeq" id="WP_377909017.1">
    <property type="nucleotide sequence ID" value="NZ_JBHSGK010000005.1"/>
</dbReference>
<organism evidence="1 2">
    <name type="scientific">Bacillus daqingensis</name>
    <dbReference type="NCBI Taxonomy" id="872396"/>
    <lineage>
        <taxon>Bacteria</taxon>
        <taxon>Bacillati</taxon>
        <taxon>Bacillota</taxon>
        <taxon>Bacilli</taxon>
        <taxon>Bacillales</taxon>
        <taxon>Bacillaceae</taxon>
        <taxon>Bacillus</taxon>
    </lineage>
</organism>
<protein>
    <submittedName>
        <fullName evidence="1">Nucleotidyltransferase family protein</fullName>
    </submittedName>
</protein>
<dbReference type="Pfam" id="PF14907">
    <property type="entry name" value="NTP_transf_5"/>
    <property type="match status" value="1"/>
</dbReference>
<dbReference type="EMBL" id="JBHSGK010000005">
    <property type="protein sequence ID" value="MFC4736372.1"/>
    <property type="molecule type" value="Genomic_DNA"/>
</dbReference>
<accession>A0ABV9NW59</accession>
<dbReference type="Proteomes" id="UP001595896">
    <property type="component" value="Unassembled WGS sequence"/>
</dbReference>
<proteinExistence type="predicted"/>
<evidence type="ECO:0000313" key="1">
    <source>
        <dbReference type="EMBL" id="MFC4736372.1"/>
    </source>
</evidence>
<keyword evidence="2" id="KW-1185">Reference proteome</keyword>
<dbReference type="InterPro" id="IPR039498">
    <property type="entry name" value="NTP_transf_5"/>
</dbReference>